<accession>A0ABS1JNE2</accession>
<dbReference type="InterPro" id="IPR011049">
    <property type="entry name" value="Serralysin-like_metalloprot_C"/>
</dbReference>
<dbReference type="PROSITE" id="PS00330">
    <property type="entry name" value="HEMOLYSIN_CALCIUM"/>
    <property type="match status" value="3"/>
</dbReference>
<dbReference type="PRINTS" id="PR00313">
    <property type="entry name" value="CABNDNGRPT"/>
</dbReference>
<name>A0ABS1JNE2_9BURK</name>
<evidence type="ECO:0000313" key="3">
    <source>
        <dbReference type="EMBL" id="MBL0425780.1"/>
    </source>
</evidence>
<dbReference type="EMBL" id="JAEQND010000006">
    <property type="protein sequence ID" value="MBL0425780.1"/>
    <property type="molecule type" value="Genomic_DNA"/>
</dbReference>
<organism evidence="3 4">
    <name type="scientific">Ramlibacter alkalitolerans</name>
    <dbReference type="NCBI Taxonomy" id="2039631"/>
    <lineage>
        <taxon>Bacteria</taxon>
        <taxon>Pseudomonadati</taxon>
        <taxon>Pseudomonadota</taxon>
        <taxon>Betaproteobacteria</taxon>
        <taxon>Burkholderiales</taxon>
        <taxon>Comamonadaceae</taxon>
        <taxon>Ramlibacter</taxon>
    </lineage>
</organism>
<dbReference type="Gene3D" id="2.150.10.10">
    <property type="entry name" value="Serralysin-like metalloprotease, C-terminal"/>
    <property type="match status" value="4"/>
</dbReference>
<dbReference type="InterPro" id="IPR001343">
    <property type="entry name" value="Hemolysn_Ca-bd"/>
</dbReference>
<keyword evidence="4" id="KW-1185">Reference proteome</keyword>
<comment type="caution">
    <text evidence="3">The sequence shown here is derived from an EMBL/GenBank/DDBJ whole genome shotgun (WGS) entry which is preliminary data.</text>
</comment>
<protein>
    <recommendedName>
        <fullName evidence="5">Calcium-binding protein</fullName>
    </recommendedName>
</protein>
<dbReference type="RefSeq" id="WP_201689655.1">
    <property type="nucleotide sequence ID" value="NZ_JAEQND010000006.1"/>
</dbReference>
<gene>
    <name evidence="3" type="ORF">JI746_11735</name>
</gene>
<proteinExistence type="predicted"/>
<dbReference type="Pfam" id="PF00353">
    <property type="entry name" value="HemolysinCabind"/>
    <property type="match status" value="6"/>
</dbReference>
<dbReference type="Proteomes" id="UP000622707">
    <property type="component" value="Unassembled WGS sequence"/>
</dbReference>
<dbReference type="SUPFAM" id="SSF51120">
    <property type="entry name" value="beta-Roll"/>
    <property type="match status" value="4"/>
</dbReference>
<sequence>MTTITGTAKSETIVGTEDDDTINASLGDDSVFGLGGNDFLTGSSGNDFVSGGPGNDQVIGGIGDDELFGDEGDDRLVGQTGIDLMHGGDGNDQLLADPGDDRLWGDAGADELRGGRDNDWLNGGTGNDLLAGSPGSDTFSFTFDPDMGLDTVEDFTWGDGDRLEVDFDPTQIDLRDSAAGLVLSHAGVDFALLANFTSASFTQDWFVPLPGPIRNSVVNPNIVGGTGFADTMTGTGSNDLLNPSDGDDVVNGLGGDDWIDGGRGSDVLSGDAGNDILYGGVGVGNDTINGGAGDDLVFSGNGFNHVDAGDGNDLVFGAPGRDIVRGGLGKDVVYGEDGNDVISGMNGNDLLFGGGGADTITGGPDNDTLVGGAGADTLIGQLGADHFVLSAGNVDRVQDFDFAQGDRISLEGVTRLAEFLPQLTATDSAAGLILAHSGQDFAVLAGRTAAEFSADWFLPAPTFGVPAYPTDAPPANHAPVLVPSGTSPRAGEVVAASSLFTWSDADGDTPLRYQVQDLSVAKGSGRFVIDSNGTDGFIRAGDVVDVTPQRFETLRADGGLTEGTDGLMIRAFDGGAWSDWLLVG</sequence>
<reference evidence="3 4" key="1">
    <citation type="journal article" date="2017" name="Int. J. Syst. Evol. Microbiol.">
        <title>Ramlibacter alkalitolerans sp. nov., alkali-tolerant bacterium isolated from soil of ginseng.</title>
        <authorList>
            <person name="Lee D.H."/>
            <person name="Cha C.J."/>
        </authorList>
    </citation>
    <scope>NUCLEOTIDE SEQUENCE [LARGE SCALE GENOMIC DNA]</scope>
    <source>
        <strain evidence="3 4">KACC 19305</strain>
    </source>
</reference>
<dbReference type="PANTHER" id="PTHR38340">
    <property type="entry name" value="S-LAYER PROTEIN"/>
    <property type="match status" value="1"/>
</dbReference>
<evidence type="ECO:0000256" key="2">
    <source>
        <dbReference type="ARBA" id="ARBA00022525"/>
    </source>
</evidence>
<evidence type="ECO:0000256" key="1">
    <source>
        <dbReference type="ARBA" id="ARBA00004613"/>
    </source>
</evidence>
<dbReference type="PANTHER" id="PTHR38340:SF1">
    <property type="entry name" value="S-LAYER PROTEIN"/>
    <property type="match status" value="1"/>
</dbReference>
<keyword evidence="2" id="KW-0964">Secreted</keyword>
<dbReference type="InterPro" id="IPR018511">
    <property type="entry name" value="Hemolysin-typ_Ca-bd_CS"/>
</dbReference>
<dbReference type="InterPro" id="IPR050557">
    <property type="entry name" value="RTX_toxin/Mannuronan_C5-epim"/>
</dbReference>
<evidence type="ECO:0008006" key="5">
    <source>
        <dbReference type="Google" id="ProtNLM"/>
    </source>
</evidence>
<comment type="subcellular location">
    <subcellularLocation>
        <location evidence="1">Secreted</location>
    </subcellularLocation>
</comment>
<evidence type="ECO:0000313" key="4">
    <source>
        <dbReference type="Proteomes" id="UP000622707"/>
    </source>
</evidence>